<dbReference type="InterPro" id="IPR025300">
    <property type="entry name" value="BetaGal_jelly_roll_dom"/>
</dbReference>
<organism evidence="12 13">
    <name type="scientific">Hymenoscyphus albidus</name>
    <dbReference type="NCBI Taxonomy" id="595503"/>
    <lineage>
        <taxon>Eukaryota</taxon>
        <taxon>Fungi</taxon>
        <taxon>Dikarya</taxon>
        <taxon>Ascomycota</taxon>
        <taxon>Pezizomycotina</taxon>
        <taxon>Leotiomycetes</taxon>
        <taxon>Helotiales</taxon>
        <taxon>Helotiaceae</taxon>
        <taxon>Hymenoscyphus</taxon>
    </lineage>
</organism>
<feature type="domain" description="Beta-galactosidase" evidence="11">
    <location>
        <begin position="401"/>
        <end position="579"/>
    </location>
</feature>
<dbReference type="EC" id="3.2.1.23" evidence="3 8"/>
<dbReference type="SMART" id="SM01029">
    <property type="entry name" value="BetaGal_dom2"/>
    <property type="match status" value="1"/>
</dbReference>
<dbReference type="Pfam" id="PF10435">
    <property type="entry name" value="BetaGal_dom2"/>
    <property type="match status" value="1"/>
</dbReference>
<dbReference type="PRINTS" id="PR00742">
    <property type="entry name" value="GLHYDRLASE35"/>
</dbReference>
<dbReference type="Proteomes" id="UP000701801">
    <property type="component" value="Unassembled WGS sequence"/>
</dbReference>
<dbReference type="InterPro" id="IPR019801">
    <property type="entry name" value="Glyco_hydro_35_CS"/>
</dbReference>
<evidence type="ECO:0000256" key="7">
    <source>
        <dbReference type="ARBA" id="ARBA00023295"/>
    </source>
</evidence>
<dbReference type="AlphaFoldDB" id="A0A9N9LJ70"/>
<dbReference type="SUPFAM" id="SSF51011">
    <property type="entry name" value="Glycosyl hydrolase domain"/>
    <property type="match status" value="1"/>
</dbReference>
<reference evidence="12" key="1">
    <citation type="submission" date="2021-07" db="EMBL/GenBank/DDBJ databases">
        <authorList>
            <person name="Durling M."/>
        </authorList>
    </citation>
    <scope>NUCLEOTIDE SEQUENCE</scope>
</reference>
<accession>A0A9N9LJ70</accession>
<dbReference type="SUPFAM" id="SSF49785">
    <property type="entry name" value="Galactose-binding domain-like"/>
    <property type="match status" value="2"/>
</dbReference>
<dbReference type="InterPro" id="IPR031330">
    <property type="entry name" value="Gly_Hdrlase_35_cat"/>
</dbReference>
<dbReference type="InterPro" id="IPR037110">
    <property type="entry name" value="Betagal_dom2_sf"/>
</dbReference>
<dbReference type="EMBL" id="CAJVRM010000120">
    <property type="protein sequence ID" value="CAG8974993.1"/>
    <property type="molecule type" value="Genomic_DNA"/>
</dbReference>
<comment type="similarity">
    <text evidence="2 9">Belongs to the glycosyl hydrolase 35 family.</text>
</comment>
<feature type="signal peptide" evidence="10">
    <location>
        <begin position="1"/>
        <end position="17"/>
    </location>
</feature>
<evidence type="ECO:0000256" key="4">
    <source>
        <dbReference type="ARBA" id="ARBA00022729"/>
    </source>
</evidence>
<name>A0A9N9LJ70_9HELO</name>
<sequence length="1004" mass="110060">MRLSSVLALAFLGNALSLGTSHSPSRLHIQMPNDPAKRALLQNIVTWDQHSLFINGERIMFFSGEVHPFRLPVASLYLDVFQKIKAMGFNCVSFYTMWALLEPKQGEFRAEGVFDLVPFFEAASEAGLYLLARPGPYINAEVTGGGYPGWLQRITGRLRTSDADYLAATDNYMAHIGKIIAKYQITEGGPIILWQPENEYSRSGYITPFPQKDYMQYVEDQARNAGIVVPFISNDVNPLGYFAPGTGLGEVDIYGYDGYPLRFDCVGSFLNTMSNPSVWPANFLPTTWRLLHLKQSPNTPNAVVEFQAGSFDPWGGPGFEKCTQLLGYEFERVFYKNLYSAGTTFLNLIFGGTNWGGISYPEGYTSYDYGAAIEEDGRALNREKYSELKLQAQMLKVSPGYITATPTVNYTNLVYSTTKEIAITPLFASNGTYGNFYVVRHLDYASQASTNYTIKLSTSVGSLTVPQMGGSLTLNGRDSKIHVSDYFAGINVLYSTAEIFTWKQFDNKAVLIVYGDNGELHEMAFNTTSEPVVVEGEGVEAQLIGGNWVVQCVADSTRKMIQMGTLTVYMLDRNSAYDYWVPDIGPAYGTSYLNPESVIIKAGYLVRNASISEGCLYISADFNTSTSVEVIGAPSRISKLFINGEEQSYPKTEITLPALDLALPDLSGLGWSYVDSLPETKDGYDDSLWVIADHATTPNPAGTPLLTPVSLYGSDYGFHVGALVYRGSFTSTGQESSLYISTRGAWAFASSVFLNGTLIGSFPGEMESEWSNVTYSIPTLTSGSTYILTVVVDNMGLEEDTPGADDMKSPRGIIDYSLTCPNSTATTISWKLTGNLGGEDYIDQARGPLSEGGFFAERQGYTAPEPPLDVFTPGSPYTGFEGAGVVYYTANFSLALPSEAWDIPLSFVFPNTTDAIGYRALLYVNGWQFGRYVANIGPQTRFPVPEGILNYKGTNWVGLVLWAYGEEGAKVEGFTLEAGMPVLSGRSPVVLVDCPKWCVRDGAY</sequence>
<keyword evidence="6" id="KW-0325">Glycoprotein</keyword>
<dbReference type="OrthoDB" id="1657402at2759"/>
<dbReference type="PROSITE" id="PS01182">
    <property type="entry name" value="GLYCOSYL_HYDROL_F35"/>
    <property type="match status" value="1"/>
</dbReference>
<dbReference type="GO" id="GO:0005975">
    <property type="term" value="P:carbohydrate metabolic process"/>
    <property type="evidence" value="ECO:0007669"/>
    <property type="project" value="InterPro"/>
</dbReference>
<dbReference type="Pfam" id="PF01301">
    <property type="entry name" value="Glyco_hydro_35"/>
    <property type="match status" value="1"/>
</dbReference>
<dbReference type="Pfam" id="PF13364">
    <property type="entry name" value="BetaGal_ABD2"/>
    <property type="match status" value="2"/>
</dbReference>
<dbReference type="Gene3D" id="3.20.20.80">
    <property type="entry name" value="Glycosidases"/>
    <property type="match status" value="1"/>
</dbReference>
<dbReference type="SUPFAM" id="SSF51445">
    <property type="entry name" value="(Trans)glycosidases"/>
    <property type="match status" value="1"/>
</dbReference>
<protein>
    <recommendedName>
        <fullName evidence="3 8">Beta-galactosidase</fullName>
        <ecNumber evidence="3 8">3.2.1.23</ecNumber>
    </recommendedName>
</protein>
<dbReference type="InterPro" id="IPR025972">
    <property type="entry name" value="BetaGal_dom3"/>
</dbReference>
<dbReference type="GO" id="GO:0004565">
    <property type="term" value="F:beta-galactosidase activity"/>
    <property type="evidence" value="ECO:0007669"/>
    <property type="project" value="UniProtKB-EC"/>
</dbReference>
<proteinExistence type="inferred from homology"/>
<evidence type="ECO:0000256" key="6">
    <source>
        <dbReference type="ARBA" id="ARBA00023180"/>
    </source>
</evidence>
<dbReference type="Pfam" id="PF13363">
    <property type="entry name" value="BetaGal_dom3"/>
    <property type="match status" value="1"/>
</dbReference>
<evidence type="ECO:0000256" key="2">
    <source>
        <dbReference type="ARBA" id="ARBA00009809"/>
    </source>
</evidence>
<dbReference type="PANTHER" id="PTHR23421">
    <property type="entry name" value="BETA-GALACTOSIDASE RELATED"/>
    <property type="match status" value="1"/>
</dbReference>
<dbReference type="SUPFAM" id="SSF117100">
    <property type="entry name" value="Beta-galactosidase LacA, domain 3"/>
    <property type="match status" value="1"/>
</dbReference>
<dbReference type="InterPro" id="IPR008979">
    <property type="entry name" value="Galactose-bd-like_sf"/>
</dbReference>
<dbReference type="InterPro" id="IPR001944">
    <property type="entry name" value="Glycoside_Hdrlase_35"/>
</dbReference>
<comment type="catalytic activity">
    <reaction evidence="1 8">
        <text>Hydrolysis of terminal non-reducing beta-D-galactose residues in beta-D-galactosides.</text>
        <dbReference type="EC" id="3.2.1.23"/>
    </reaction>
</comment>
<evidence type="ECO:0000256" key="9">
    <source>
        <dbReference type="RuleBase" id="RU003679"/>
    </source>
</evidence>
<comment type="caution">
    <text evidence="12">The sequence shown here is derived from an EMBL/GenBank/DDBJ whole genome shotgun (WGS) entry which is preliminary data.</text>
</comment>
<feature type="chain" id="PRO_5040385761" description="Beta-galactosidase" evidence="10">
    <location>
        <begin position="18"/>
        <end position="1004"/>
    </location>
</feature>
<keyword evidence="13" id="KW-1185">Reference proteome</keyword>
<evidence type="ECO:0000256" key="10">
    <source>
        <dbReference type="SAM" id="SignalP"/>
    </source>
</evidence>
<keyword evidence="4 10" id="KW-0732">Signal</keyword>
<gene>
    <name evidence="12" type="ORF">HYALB_00011177</name>
</gene>
<evidence type="ECO:0000256" key="1">
    <source>
        <dbReference type="ARBA" id="ARBA00001412"/>
    </source>
</evidence>
<evidence type="ECO:0000259" key="11">
    <source>
        <dbReference type="SMART" id="SM01029"/>
    </source>
</evidence>
<dbReference type="Gene3D" id="2.60.120.260">
    <property type="entry name" value="Galactose-binding domain-like"/>
    <property type="match status" value="2"/>
</dbReference>
<evidence type="ECO:0000313" key="13">
    <source>
        <dbReference type="Proteomes" id="UP000701801"/>
    </source>
</evidence>
<dbReference type="InterPro" id="IPR017853">
    <property type="entry name" value="GH"/>
</dbReference>
<keyword evidence="7 8" id="KW-0326">Glycosidase</keyword>
<dbReference type="FunFam" id="2.102.20.10:FF:000001">
    <property type="entry name" value="Beta-galactosidase A"/>
    <property type="match status" value="1"/>
</dbReference>
<evidence type="ECO:0000256" key="8">
    <source>
        <dbReference type="RuleBase" id="RU000675"/>
    </source>
</evidence>
<dbReference type="InterPro" id="IPR018954">
    <property type="entry name" value="Betagal_dom2"/>
</dbReference>
<dbReference type="FunFam" id="3.20.20.80:FF:000040">
    <property type="entry name" value="Beta-galactosidase A"/>
    <property type="match status" value="1"/>
</dbReference>
<evidence type="ECO:0000256" key="3">
    <source>
        <dbReference type="ARBA" id="ARBA00012756"/>
    </source>
</evidence>
<dbReference type="FunFam" id="2.60.120.260:FF:000065">
    <property type="entry name" value="Beta-galactosidase A"/>
    <property type="match status" value="1"/>
</dbReference>
<dbReference type="Gene3D" id="2.102.20.10">
    <property type="entry name" value="Beta-galactosidase, domain 2"/>
    <property type="match status" value="1"/>
</dbReference>
<dbReference type="InterPro" id="IPR036833">
    <property type="entry name" value="BetaGal_dom3_sf"/>
</dbReference>
<dbReference type="Gene3D" id="2.60.390.10">
    <property type="entry name" value="Beta-galactosidase, domain 3"/>
    <property type="match status" value="1"/>
</dbReference>
<evidence type="ECO:0000256" key="5">
    <source>
        <dbReference type="ARBA" id="ARBA00022801"/>
    </source>
</evidence>
<keyword evidence="5 8" id="KW-0378">Hydrolase</keyword>
<evidence type="ECO:0000313" key="12">
    <source>
        <dbReference type="EMBL" id="CAG8974993.1"/>
    </source>
</evidence>